<comment type="caution">
    <text evidence="2">The sequence shown here is derived from an EMBL/GenBank/DDBJ whole genome shotgun (WGS) entry which is preliminary data.</text>
</comment>
<gene>
    <name evidence="2" type="ORF">GCM10023147_17870</name>
</gene>
<evidence type="ECO:0000313" key="2">
    <source>
        <dbReference type="EMBL" id="GAA4390189.1"/>
    </source>
</evidence>
<dbReference type="PANTHER" id="PTHR43689:SF8">
    <property type="entry name" value="ALPHA_BETA-HYDROLASES SUPERFAMILY PROTEIN"/>
    <property type="match status" value="1"/>
</dbReference>
<organism evidence="2 3">
    <name type="scientific">Tsukamurella soli</name>
    <dbReference type="NCBI Taxonomy" id="644556"/>
    <lineage>
        <taxon>Bacteria</taxon>
        <taxon>Bacillati</taxon>
        <taxon>Actinomycetota</taxon>
        <taxon>Actinomycetes</taxon>
        <taxon>Mycobacteriales</taxon>
        <taxon>Tsukamurellaceae</taxon>
        <taxon>Tsukamurella</taxon>
    </lineage>
</organism>
<reference evidence="3" key="1">
    <citation type="journal article" date="2019" name="Int. J. Syst. Evol. Microbiol.">
        <title>The Global Catalogue of Microorganisms (GCM) 10K type strain sequencing project: providing services to taxonomists for standard genome sequencing and annotation.</title>
        <authorList>
            <consortium name="The Broad Institute Genomics Platform"/>
            <consortium name="The Broad Institute Genome Sequencing Center for Infectious Disease"/>
            <person name="Wu L."/>
            <person name="Ma J."/>
        </authorList>
    </citation>
    <scope>NUCLEOTIDE SEQUENCE [LARGE SCALE GENOMIC DNA]</scope>
    <source>
        <strain evidence="3">JCM 17688</strain>
    </source>
</reference>
<accession>A0ABP8JFY5</accession>
<dbReference type="InterPro" id="IPR029058">
    <property type="entry name" value="AB_hydrolase_fold"/>
</dbReference>
<dbReference type="PRINTS" id="PR00111">
    <property type="entry name" value="ABHYDROLASE"/>
</dbReference>
<dbReference type="EMBL" id="BAABFR010000021">
    <property type="protein sequence ID" value="GAA4390189.1"/>
    <property type="molecule type" value="Genomic_DNA"/>
</dbReference>
<evidence type="ECO:0000313" key="3">
    <source>
        <dbReference type="Proteomes" id="UP001500635"/>
    </source>
</evidence>
<keyword evidence="2" id="KW-0378">Hydrolase</keyword>
<dbReference type="PANTHER" id="PTHR43689">
    <property type="entry name" value="HYDROLASE"/>
    <property type="match status" value="1"/>
</dbReference>
<dbReference type="RefSeq" id="WP_344993982.1">
    <property type="nucleotide sequence ID" value="NZ_BAABFR010000021.1"/>
</dbReference>
<dbReference type="Proteomes" id="UP001500635">
    <property type="component" value="Unassembled WGS sequence"/>
</dbReference>
<evidence type="ECO:0000259" key="1">
    <source>
        <dbReference type="Pfam" id="PF12697"/>
    </source>
</evidence>
<dbReference type="SUPFAM" id="SSF53474">
    <property type="entry name" value="alpha/beta-Hydrolases"/>
    <property type="match status" value="1"/>
</dbReference>
<protein>
    <submittedName>
        <fullName evidence="2">Alpha/beta hydrolase</fullName>
    </submittedName>
</protein>
<name>A0ABP8JFY5_9ACTN</name>
<feature type="domain" description="AB hydrolase-1" evidence="1">
    <location>
        <begin position="22"/>
        <end position="243"/>
    </location>
</feature>
<dbReference type="Gene3D" id="3.40.50.1820">
    <property type="entry name" value="alpha/beta hydrolase"/>
    <property type="match status" value="1"/>
</dbReference>
<dbReference type="Pfam" id="PF12697">
    <property type="entry name" value="Abhydrolase_6"/>
    <property type="match status" value="1"/>
</dbReference>
<proteinExistence type="predicted"/>
<sequence>MTQIAVGPATIDFTDQGTGHPVLLLHGGGGPATVAAWADRLAADRPARVIAPVHPGFAGTVRPDAVATVRDLAALYTELLDALDLHDVTVVGNSIGGWIAAEMAVIGSRRVSGYVLVDAVGLQVAEHPVVDFFSLSPAEIADRSYADPATYGIDPTTLPPEALAAMAGNRRMLGVYAGESMSDAALGDRLRSVCTPTLVVWGEADRISDVGLGRAFADAIPAARFELITGAGHLPQIEAPAALTNVVWAFVEESAHSPRRG</sequence>
<keyword evidence="3" id="KW-1185">Reference proteome</keyword>
<dbReference type="GO" id="GO:0016787">
    <property type="term" value="F:hydrolase activity"/>
    <property type="evidence" value="ECO:0007669"/>
    <property type="project" value="UniProtKB-KW"/>
</dbReference>
<dbReference type="InterPro" id="IPR000073">
    <property type="entry name" value="AB_hydrolase_1"/>
</dbReference>